<dbReference type="PANTHER" id="PTHR36973">
    <property type="entry name" value="SLL1456 PROTEIN-RELATED"/>
    <property type="match status" value="1"/>
</dbReference>
<sequence>MQKHGDARKPILPGPTMVDRIGLPVGQNAKRLLTPLRLKRTGPNENLCGNWGRQPWQIGSSGMVRFLSQLSHKLRTTVLKKSAAFYHRERVRQLCAESGIPRDRYPLELLETLLSIRALVTNVPAVLLDVGAHRGVFTQLARRLFGFRRIVCIEADEDLVAEIRQRNPSSNVTVICAALDEQESTVPFYIHHDRTMSSLVPAEGTILKEKFPNDAPEPVALRMVQTKTLDHIVEEIPDLRGSFFLKLDTQGNELRILRGAPHTLRRTEVILTEFMFCSPYRTDYSFRDLVDFLSDRGFECAGALSLTRRPSHEISAVDFLFKRRVIAEKCEPAAA</sequence>
<gene>
    <name evidence="2" type="ORF">THTE_2167</name>
</gene>
<dbReference type="PANTHER" id="PTHR36973:SF4">
    <property type="entry name" value="NODULATION PROTEIN"/>
    <property type="match status" value="1"/>
</dbReference>
<dbReference type="Proteomes" id="UP000215086">
    <property type="component" value="Chromosome"/>
</dbReference>
<evidence type="ECO:0000313" key="3">
    <source>
        <dbReference type="Proteomes" id="UP000215086"/>
    </source>
</evidence>
<dbReference type="NCBIfam" id="TIGR01444">
    <property type="entry name" value="fkbM_fam"/>
    <property type="match status" value="1"/>
</dbReference>
<evidence type="ECO:0000313" key="2">
    <source>
        <dbReference type="EMBL" id="ASV74769.1"/>
    </source>
</evidence>
<feature type="domain" description="Methyltransferase FkbM" evidence="1">
    <location>
        <begin position="129"/>
        <end position="299"/>
    </location>
</feature>
<keyword evidence="3" id="KW-1185">Reference proteome</keyword>
<dbReference type="EMBL" id="CP018477">
    <property type="protein sequence ID" value="ASV74769.1"/>
    <property type="molecule type" value="Genomic_DNA"/>
</dbReference>
<dbReference type="GO" id="GO:0008171">
    <property type="term" value="F:O-methyltransferase activity"/>
    <property type="evidence" value="ECO:0007669"/>
    <property type="project" value="TreeGrafter"/>
</dbReference>
<dbReference type="AlphaFoldDB" id="A0A286RFM8"/>
<proteinExistence type="predicted"/>
<dbReference type="SUPFAM" id="SSF53335">
    <property type="entry name" value="S-adenosyl-L-methionine-dependent methyltransferases"/>
    <property type="match status" value="1"/>
</dbReference>
<dbReference type="KEGG" id="ttf:THTE_2167"/>
<reference evidence="2 3" key="1">
    <citation type="journal article" name="Front. Microbiol.">
        <title>Sugar Metabolism of the First Thermophilic Planctomycete Thermogutta terrifontis: Comparative Genomic and Transcriptomic Approaches.</title>
        <authorList>
            <person name="Elcheninov A.G."/>
            <person name="Menzel P."/>
            <person name="Gudbergsdottir S.R."/>
            <person name="Slesarev A.I."/>
            <person name="Kadnikov V.V."/>
            <person name="Krogh A."/>
            <person name="Bonch-Osmolovskaya E.A."/>
            <person name="Peng X."/>
            <person name="Kublanov I.V."/>
        </authorList>
    </citation>
    <scope>NUCLEOTIDE SEQUENCE [LARGE SCALE GENOMIC DNA]</scope>
    <source>
        <strain evidence="2 3">R1</strain>
    </source>
</reference>
<accession>A0A286RFM8</accession>
<dbReference type="InterPro" id="IPR053188">
    <property type="entry name" value="FkbM_Methyltransferase"/>
</dbReference>
<dbReference type="InterPro" id="IPR029063">
    <property type="entry name" value="SAM-dependent_MTases_sf"/>
</dbReference>
<evidence type="ECO:0000259" key="1">
    <source>
        <dbReference type="Pfam" id="PF05050"/>
    </source>
</evidence>
<organism evidence="2 3">
    <name type="scientific">Thermogutta terrifontis</name>
    <dbReference type="NCBI Taxonomy" id="1331910"/>
    <lineage>
        <taxon>Bacteria</taxon>
        <taxon>Pseudomonadati</taxon>
        <taxon>Planctomycetota</taxon>
        <taxon>Planctomycetia</taxon>
        <taxon>Pirellulales</taxon>
        <taxon>Thermoguttaceae</taxon>
        <taxon>Thermogutta</taxon>
    </lineage>
</organism>
<protein>
    <recommendedName>
        <fullName evidence="1">Methyltransferase FkbM domain-containing protein</fullName>
    </recommendedName>
</protein>
<dbReference type="InterPro" id="IPR006342">
    <property type="entry name" value="FkbM_mtfrase"/>
</dbReference>
<dbReference type="Pfam" id="PF05050">
    <property type="entry name" value="Methyltransf_21"/>
    <property type="match status" value="1"/>
</dbReference>
<name>A0A286RFM8_9BACT</name>
<dbReference type="Gene3D" id="3.40.50.150">
    <property type="entry name" value="Vaccinia Virus protein VP39"/>
    <property type="match status" value="1"/>
</dbReference>